<dbReference type="InterPro" id="IPR030678">
    <property type="entry name" value="Peptide/Ni-bd"/>
</dbReference>
<evidence type="ECO:0000256" key="3">
    <source>
        <dbReference type="ARBA" id="ARBA00022729"/>
    </source>
</evidence>
<dbReference type="PANTHER" id="PTHR30290:SF9">
    <property type="entry name" value="OLIGOPEPTIDE-BINDING PROTEIN APPA"/>
    <property type="match status" value="1"/>
</dbReference>
<keyword evidence="2" id="KW-0813">Transport</keyword>
<dbReference type="InterPro" id="IPR039424">
    <property type="entry name" value="SBP_5"/>
</dbReference>
<dbReference type="CDD" id="cd00995">
    <property type="entry name" value="PBP2_NikA_DppA_OppA_like"/>
    <property type="match status" value="1"/>
</dbReference>
<comment type="similarity">
    <text evidence="1">Belongs to the bacterial solute-binding protein 5 family.</text>
</comment>
<evidence type="ECO:0000313" key="5">
    <source>
        <dbReference type="EMBL" id="PJC23871.1"/>
    </source>
</evidence>
<dbReference type="Gene3D" id="3.90.76.10">
    <property type="entry name" value="Dipeptide-binding Protein, Domain 1"/>
    <property type="match status" value="1"/>
</dbReference>
<dbReference type="GO" id="GO:0015833">
    <property type="term" value="P:peptide transport"/>
    <property type="evidence" value="ECO:0007669"/>
    <property type="project" value="TreeGrafter"/>
</dbReference>
<dbReference type="SUPFAM" id="SSF53850">
    <property type="entry name" value="Periplasmic binding protein-like II"/>
    <property type="match status" value="1"/>
</dbReference>
<dbReference type="GO" id="GO:0042597">
    <property type="term" value="C:periplasmic space"/>
    <property type="evidence" value="ECO:0007669"/>
    <property type="project" value="UniProtKB-ARBA"/>
</dbReference>
<accession>A0A2M8EMB2</accession>
<dbReference type="GO" id="GO:0043190">
    <property type="term" value="C:ATP-binding cassette (ABC) transporter complex"/>
    <property type="evidence" value="ECO:0007669"/>
    <property type="project" value="InterPro"/>
</dbReference>
<dbReference type="Proteomes" id="UP000229756">
    <property type="component" value="Unassembled WGS sequence"/>
</dbReference>
<protein>
    <recommendedName>
        <fullName evidence="4">Solute-binding protein family 5 domain-containing protein</fullName>
    </recommendedName>
</protein>
<evidence type="ECO:0000256" key="2">
    <source>
        <dbReference type="ARBA" id="ARBA00022448"/>
    </source>
</evidence>
<evidence type="ECO:0000313" key="6">
    <source>
        <dbReference type="Proteomes" id="UP000229756"/>
    </source>
</evidence>
<evidence type="ECO:0000256" key="1">
    <source>
        <dbReference type="ARBA" id="ARBA00005695"/>
    </source>
</evidence>
<dbReference type="EMBL" id="PFSJ01000009">
    <property type="protein sequence ID" value="PJC23871.1"/>
    <property type="molecule type" value="Genomic_DNA"/>
</dbReference>
<dbReference type="AlphaFoldDB" id="A0A2M8EMB2"/>
<dbReference type="PIRSF" id="PIRSF002741">
    <property type="entry name" value="MppA"/>
    <property type="match status" value="1"/>
</dbReference>
<dbReference type="GO" id="GO:1904680">
    <property type="term" value="F:peptide transmembrane transporter activity"/>
    <property type="evidence" value="ECO:0007669"/>
    <property type="project" value="TreeGrafter"/>
</dbReference>
<keyword evidence="3" id="KW-0732">Signal</keyword>
<dbReference type="Pfam" id="PF00496">
    <property type="entry name" value="SBP_bac_5"/>
    <property type="match status" value="1"/>
</dbReference>
<dbReference type="PANTHER" id="PTHR30290">
    <property type="entry name" value="PERIPLASMIC BINDING COMPONENT OF ABC TRANSPORTER"/>
    <property type="match status" value="1"/>
</dbReference>
<reference evidence="6" key="1">
    <citation type="submission" date="2017-09" db="EMBL/GenBank/DDBJ databases">
        <title>Depth-based differentiation of microbial function through sediment-hosted aquifers and enrichment of novel symbionts in the deep terrestrial subsurface.</title>
        <authorList>
            <person name="Probst A.J."/>
            <person name="Ladd B."/>
            <person name="Jarett J.K."/>
            <person name="Geller-Mcgrath D.E."/>
            <person name="Sieber C.M.K."/>
            <person name="Emerson J.B."/>
            <person name="Anantharaman K."/>
            <person name="Thomas B.C."/>
            <person name="Malmstrom R."/>
            <person name="Stieglmeier M."/>
            <person name="Klingl A."/>
            <person name="Woyke T."/>
            <person name="Ryan C.M."/>
            <person name="Banfield J.F."/>
        </authorList>
    </citation>
    <scope>NUCLEOTIDE SEQUENCE [LARGE SCALE GENOMIC DNA]</scope>
</reference>
<dbReference type="Gene3D" id="3.40.190.10">
    <property type="entry name" value="Periplasmic binding protein-like II"/>
    <property type="match status" value="1"/>
</dbReference>
<gene>
    <name evidence="5" type="ORF">CO058_01270</name>
</gene>
<sequence>MLLSAIKVLLLNIFLALATLIPQTTLSVGMVGQPVSFLPHNATTDSEKLVSQMVFRSLFKYQDGELKTDLLSSWSVSDDLTAYDFKLKKDAAWQDGTQITSNDIIYTLSLYENLINEMEIEKVSPQEVQIKLSNPTSMLPSIMTFGIEPAHLPNQSKLQPIGSTSYQILFVQKEGNSVQKVILQSFSGNKQYNRLSVSFYKSENDQQTGYKLGEINAFLSNSDITLTGANKIGLTYLGRYFVLLFNTRQTALEPVENRKVLESALNTEDHLKQHYYENAILAKGPLGETFAGKVTLFEPAYNPKASLTTSQSSVLTKLSILLPNNNDGRQIESLLKSSWEKELGINLEIEFLSLEDIVTRGQKGEYDVLFIGHETSPDPDRYAFWHSTQIDKLNFSGFTDLRADKALEEGRKTFDEAERIKHYSIFQDVLSTKVPAVFLYHQGSYLYISKKTDINLPKVIYYPSDILKNL</sequence>
<dbReference type="InterPro" id="IPR000914">
    <property type="entry name" value="SBP_5_dom"/>
</dbReference>
<proteinExistence type="inferred from homology"/>
<evidence type="ECO:0000259" key="4">
    <source>
        <dbReference type="Pfam" id="PF00496"/>
    </source>
</evidence>
<name>A0A2M8EMB2_UNCKA</name>
<comment type="caution">
    <text evidence="5">The sequence shown here is derived from an EMBL/GenBank/DDBJ whole genome shotgun (WGS) entry which is preliminary data.</text>
</comment>
<dbReference type="Gene3D" id="3.10.105.10">
    <property type="entry name" value="Dipeptide-binding Protein, Domain 3"/>
    <property type="match status" value="1"/>
</dbReference>
<organism evidence="5 6">
    <name type="scientific">candidate division WWE3 bacterium CG_4_9_14_0_2_um_filter_35_11</name>
    <dbReference type="NCBI Taxonomy" id="1975077"/>
    <lineage>
        <taxon>Bacteria</taxon>
        <taxon>Katanobacteria</taxon>
    </lineage>
</organism>
<feature type="domain" description="Solute-binding protein family 5" evidence="4">
    <location>
        <begin position="66"/>
        <end position="385"/>
    </location>
</feature>